<sequence length="124" mass="14193">FVEKQKNGRRLFPREFTVSSAKVSIGRMMAYTCAVCLSAYTYSDLLSVQIIFLVGMMVHIHFVKVDHVRLIVGSLGNQVSSSHMDIVNNEAIHMVRKIKDIVINEAIHMVRKIKDSKLLKIFTW</sequence>
<reference evidence="1" key="2">
    <citation type="submission" date="2025-08" db="UniProtKB">
        <authorList>
            <consortium name="Ensembl"/>
        </authorList>
    </citation>
    <scope>IDENTIFICATION</scope>
</reference>
<dbReference type="AlphaFoldDB" id="A0A8C7LYW4"/>
<reference evidence="1" key="1">
    <citation type="submission" date="2020-07" db="EMBL/GenBank/DDBJ databases">
        <title>A long reads based de novo assembly of the rainbow trout Arlee double haploid line genome.</title>
        <authorList>
            <person name="Gao G."/>
            <person name="Palti Y."/>
        </authorList>
    </citation>
    <scope>NUCLEOTIDE SEQUENCE [LARGE SCALE GENOMIC DNA]</scope>
</reference>
<dbReference type="Ensembl" id="ENSOMYT00000006494.2">
    <property type="protein sequence ID" value="ENSOMYP00000005838.2"/>
    <property type="gene ID" value="ENSOMYG00000002990.2"/>
</dbReference>
<reference evidence="1" key="3">
    <citation type="submission" date="2025-09" db="UniProtKB">
        <authorList>
            <consortium name="Ensembl"/>
        </authorList>
    </citation>
    <scope>IDENTIFICATION</scope>
</reference>
<organism evidence="1 2">
    <name type="scientific">Oncorhynchus mykiss</name>
    <name type="common">Rainbow trout</name>
    <name type="synonym">Salmo gairdneri</name>
    <dbReference type="NCBI Taxonomy" id="8022"/>
    <lineage>
        <taxon>Eukaryota</taxon>
        <taxon>Metazoa</taxon>
        <taxon>Chordata</taxon>
        <taxon>Craniata</taxon>
        <taxon>Vertebrata</taxon>
        <taxon>Euteleostomi</taxon>
        <taxon>Actinopterygii</taxon>
        <taxon>Neopterygii</taxon>
        <taxon>Teleostei</taxon>
        <taxon>Protacanthopterygii</taxon>
        <taxon>Salmoniformes</taxon>
        <taxon>Salmonidae</taxon>
        <taxon>Salmoninae</taxon>
        <taxon>Oncorhynchus</taxon>
    </lineage>
</organism>
<evidence type="ECO:0000313" key="1">
    <source>
        <dbReference type="Ensembl" id="ENSOMYP00000005838.2"/>
    </source>
</evidence>
<dbReference type="Proteomes" id="UP000694395">
    <property type="component" value="Chromosome 8"/>
</dbReference>
<dbReference type="GeneTree" id="ENSGT01000000221646"/>
<evidence type="ECO:0000313" key="2">
    <source>
        <dbReference type="Proteomes" id="UP000694395"/>
    </source>
</evidence>
<proteinExistence type="predicted"/>
<protein>
    <submittedName>
        <fullName evidence="1">Uncharacterized protein</fullName>
    </submittedName>
</protein>
<name>A0A8C7LYW4_ONCMY</name>
<keyword evidence="2" id="KW-1185">Reference proteome</keyword>
<accession>A0A8C7LYW4</accession>